<comment type="similarity">
    <text evidence="1 3">Belongs to the TBCA family.</text>
</comment>
<evidence type="ECO:0000313" key="6">
    <source>
        <dbReference type="Proteomes" id="UP000799324"/>
    </source>
</evidence>
<dbReference type="GO" id="GO:0005829">
    <property type="term" value="C:cytosol"/>
    <property type="evidence" value="ECO:0007669"/>
    <property type="project" value="TreeGrafter"/>
</dbReference>
<feature type="compositionally biased region" description="Basic and acidic residues" evidence="4">
    <location>
        <begin position="71"/>
        <end position="90"/>
    </location>
</feature>
<evidence type="ECO:0000256" key="4">
    <source>
        <dbReference type="SAM" id="MobiDB-lite"/>
    </source>
</evidence>
<dbReference type="Gene3D" id="1.20.58.90">
    <property type="match status" value="1"/>
</dbReference>
<dbReference type="SUPFAM" id="SSF46988">
    <property type="entry name" value="Tubulin chaperone cofactor A"/>
    <property type="match status" value="1"/>
</dbReference>
<evidence type="ECO:0000256" key="3">
    <source>
        <dbReference type="RuleBase" id="RU364030"/>
    </source>
</evidence>
<keyword evidence="3" id="KW-0963">Cytoplasm</keyword>
<dbReference type="Pfam" id="PF02970">
    <property type="entry name" value="TBCA"/>
    <property type="match status" value="1"/>
</dbReference>
<dbReference type="GO" id="GO:0007021">
    <property type="term" value="P:tubulin complex assembly"/>
    <property type="evidence" value="ECO:0007669"/>
    <property type="project" value="UniProtKB-UniRule"/>
</dbReference>
<sequence>MGQPSKLAVATSSVLRLVKEERSYHKEMEQQEERIAKLEANREEENADYQLKQERQGLEETKTVLPTVRAKINETRQKLEDELESNKDAGGESSTEEVTKAKEAVAQAKEAVGEAS</sequence>
<feature type="region of interest" description="Disordered" evidence="4">
    <location>
        <begin position="40"/>
        <end position="116"/>
    </location>
</feature>
<dbReference type="InterPro" id="IPR036126">
    <property type="entry name" value="TBCA_sf"/>
</dbReference>
<keyword evidence="3" id="KW-0206">Cytoskeleton</keyword>
<protein>
    <recommendedName>
        <fullName evidence="3">Tubulin-specific chaperone A</fullName>
    </recommendedName>
</protein>
<dbReference type="PANTHER" id="PTHR21500:SF0">
    <property type="entry name" value="TUBULIN-SPECIFIC CHAPERONE A"/>
    <property type="match status" value="1"/>
</dbReference>
<dbReference type="GO" id="GO:0048487">
    <property type="term" value="F:beta-tubulin binding"/>
    <property type="evidence" value="ECO:0007669"/>
    <property type="project" value="InterPro"/>
</dbReference>
<keyword evidence="6" id="KW-1185">Reference proteome</keyword>
<dbReference type="EMBL" id="MU004439">
    <property type="protein sequence ID" value="KAF2650961.1"/>
    <property type="molecule type" value="Genomic_DNA"/>
</dbReference>
<gene>
    <name evidence="5" type="ORF">K491DRAFT_696865</name>
</gene>
<comment type="subunit">
    <text evidence="3">Supercomplex made of cofactors A to E. Cofactors A and D function by capturing and stabilizing tubulin in a quasi-native conformation. Cofactor E binds to the cofactor D-tubulin complex; interaction with cofactor C then causes the release of tubulin polypeptides that are committed to the native state.</text>
</comment>
<feature type="compositionally biased region" description="Low complexity" evidence="4">
    <location>
        <begin position="104"/>
        <end position="116"/>
    </location>
</feature>
<accession>A0A6A6SVF6</accession>
<evidence type="ECO:0000256" key="1">
    <source>
        <dbReference type="ARBA" id="ARBA00006806"/>
    </source>
</evidence>
<keyword evidence="3" id="KW-0493">Microtubule</keyword>
<dbReference type="InterPro" id="IPR004226">
    <property type="entry name" value="TBCA"/>
</dbReference>
<name>A0A6A6SVF6_9PLEO</name>
<keyword evidence="2 3" id="KW-0143">Chaperone</keyword>
<dbReference type="GO" id="GO:0007023">
    <property type="term" value="P:post-chaperonin tubulin folding pathway"/>
    <property type="evidence" value="ECO:0007669"/>
    <property type="project" value="UniProtKB-UniRule"/>
</dbReference>
<dbReference type="OrthoDB" id="296187at2759"/>
<comment type="subcellular location">
    <subcellularLocation>
        <location evidence="3">Cytoplasm</location>
        <location evidence="3">Cytoskeleton</location>
    </subcellularLocation>
</comment>
<dbReference type="AlphaFoldDB" id="A0A6A6SVF6"/>
<dbReference type="GO" id="GO:0005874">
    <property type="term" value="C:microtubule"/>
    <property type="evidence" value="ECO:0007669"/>
    <property type="project" value="UniProtKB-KW"/>
</dbReference>
<evidence type="ECO:0000256" key="2">
    <source>
        <dbReference type="ARBA" id="ARBA00023186"/>
    </source>
</evidence>
<feature type="compositionally biased region" description="Basic and acidic residues" evidence="4">
    <location>
        <begin position="51"/>
        <end position="62"/>
    </location>
</feature>
<reference evidence="5" key="1">
    <citation type="journal article" date="2020" name="Stud. Mycol.">
        <title>101 Dothideomycetes genomes: a test case for predicting lifestyles and emergence of pathogens.</title>
        <authorList>
            <person name="Haridas S."/>
            <person name="Albert R."/>
            <person name="Binder M."/>
            <person name="Bloem J."/>
            <person name="Labutti K."/>
            <person name="Salamov A."/>
            <person name="Andreopoulos B."/>
            <person name="Baker S."/>
            <person name="Barry K."/>
            <person name="Bills G."/>
            <person name="Bluhm B."/>
            <person name="Cannon C."/>
            <person name="Castanera R."/>
            <person name="Culley D."/>
            <person name="Daum C."/>
            <person name="Ezra D."/>
            <person name="Gonzalez J."/>
            <person name="Henrissat B."/>
            <person name="Kuo A."/>
            <person name="Liang C."/>
            <person name="Lipzen A."/>
            <person name="Lutzoni F."/>
            <person name="Magnuson J."/>
            <person name="Mondo S."/>
            <person name="Nolan M."/>
            <person name="Ohm R."/>
            <person name="Pangilinan J."/>
            <person name="Park H.-J."/>
            <person name="Ramirez L."/>
            <person name="Alfaro M."/>
            <person name="Sun H."/>
            <person name="Tritt A."/>
            <person name="Yoshinaga Y."/>
            <person name="Zwiers L.-H."/>
            <person name="Turgeon B."/>
            <person name="Goodwin S."/>
            <person name="Spatafora J."/>
            <person name="Crous P."/>
            <person name="Grigoriev I."/>
        </authorList>
    </citation>
    <scope>NUCLEOTIDE SEQUENCE</scope>
    <source>
        <strain evidence="5">CBS 122681</strain>
    </source>
</reference>
<dbReference type="Proteomes" id="UP000799324">
    <property type="component" value="Unassembled WGS sequence"/>
</dbReference>
<evidence type="ECO:0000313" key="5">
    <source>
        <dbReference type="EMBL" id="KAF2650961.1"/>
    </source>
</evidence>
<dbReference type="PANTHER" id="PTHR21500">
    <property type="entry name" value="TUBULIN-SPECIFIC CHAPERONE A"/>
    <property type="match status" value="1"/>
</dbReference>
<proteinExistence type="inferred from homology"/>
<organism evidence="5 6">
    <name type="scientific">Lophiostoma macrostomum CBS 122681</name>
    <dbReference type="NCBI Taxonomy" id="1314788"/>
    <lineage>
        <taxon>Eukaryota</taxon>
        <taxon>Fungi</taxon>
        <taxon>Dikarya</taxon>
        <taxon>Ascomycota</taxon>
        <taxon>Pezizomycotina</taxon>
        <taxon>Dothideomycetes</taxon>
        <taxon>Pleosporomycetidae</taxon>
        <taxon>Pleosporales</taxon>
        <taxon>Lophiostomataceae</taxon>
        <taxon>Lophiostoma</taxon>
    </lineage>
</organism>